<evidence type="ECO:0000256" key="6">
    <source>
        <dbReference type="ARBA" id="ARBA00022737"/>
    </source>
</evidence>
<dbReference type="FunFam" id="3.30.70.330:FF:000098">
    <property type="entry name" value="TAR DNA-binding protein 43"/>
    <property type="match status" value="1"/>
</dbReference>
<comment type="subcellular location">
    <subcellularLocation>
        <location evidence="2">Mitochondrion</location>
    </subcellularLocation>
    <subcellularLocation>
        <location evidence="1">Nucleus</location>
    </subcellularLocation>
</comment>
<keyword evidence="10" id="KW-0496">Mitochondrion</keyword>
<evidence type="ECO:0000256" key="12">
    <source>
        <dbReference type="ARBA" id="ARBA00023187"/>
    </source>
</evidence>
<keyword evidence="11" id="KW-0804">Transcription</keyword>
<keyword evidence="13" id="KW-0539">Nucleus</keyword>
<evidence type="ECO:0000256" key="10">
    <source>
        <dbReference type="ARBA" id="ARBA00023128"/>
    </source>
</evidence>
<evidence type="ECO:0000256" key="2">
    <source>
        <dbReference type="ARBA" id="ARBA00004173"/>
    </source>
</evidence>
<sequence>MQYVRVTDDENDEPIELPSEDDGTMLLSTIMAQFPGACGLKFRNPETQTMRGIRLVDGILHPPEGVWGSHLFIVVFPKDNKRKIDESPENNLVKRPREKLKCSDLIVLGLPWKTTEQELREYMEQYGEVLMVQIKKDPKTGNSKGFGFVRFAEYEVQLKVMTQRHMIDGRWCDVKIPHSKGVNMNALLSRKVFIGRCTEDMSAEDLRAYFQQFGEVTDVFIPKPFRAFAFVTFQDGETAQNLCGEDHIIKGASVHVSNAEPKHYQQQMMQQQGNFGHQPNQVGFNQMGGNFKGNSPNNMGGNQQGMPNNLGALAASIGGFQINPAMVAAAQAALGQSWGMMGMLANQGQGQQQQGQGQGPQQGSNQKSQMGDSSQGGYGNQGGASGYTSIGWGGGSQSGDGASGGMGTTQGGTGYGYQQGGMKDGPSGWGM</sequence>
<keyword evidence="12" id="KW-0508">mRNA splicing</keyword>
<evidence type="ECO:0000256" key="5">
    <source>
        <dbReference type="ARBA" id="ARBA00022664"/>
    </source>
</evidence>
<dbReference type="STRING" id="7739.C3ZIE9"/>
<feature type="domain" description="RRM" evidence="16">
    <location>
        <begin position="103"/>
        <end position="181"/>
    </location>
</feature>
<dbReference type="GO" id="GO:0005739">
    <property type="term" value="C:mitochondrion"/>
    <property type="evidence" value="ECO:0007669"/>
    <property type="project" value="UniProtKB-SubCell"/>
</dbReference>
<evidence type="ECO:0000256" key="3">
    <source>
        <dbReference type="ARBA" id="ARBA00018889"/>
    </source>
</evidence>
<dbReference type="eggNOG" id="ENOG502QPQ8">
    <property type="taxonomic scope" value="Eukaryota"/>
</dbReference>
<feature type="compositionally biased region" description="Gly residues" evidence="15">
    <location>
        <begin position="374"/>
        <end position="431"/>
    </location>
</feature>
<dbReference type="PANTHER" id="PTHR48033:SF9">
    <property type="entry name" value="TAR DNA-BINDING PROTEIN 43"/>
    <property type="match status" value="1"/>
</dbReference>
<evidence type="ECO:0000256" key="14">
    <source>
        <dbReference type="PROSITE-ProRule" id="PRU00176"/>
    </source>
</evidence>
<evidence type="ECO:0000313" key="17">
    <source>
        <dbReference type="EMBL" id="EEN47674.1"/>
    </source>
</evidence>
<dbReference type="InterPro" id="IPR049124">
    <property type="entry name" value="TDP-43_C"/>
</dbReference>
<dbReference type="InterPro" id="IPR012677">
    <property type="entry name" value="Nucleotide-bd_a/b_plait_sf"/>
</dbReference>
<dbReference type="SMART" id="SM00360">
    <property type="entry name" value="RRM"/>
    <property type="match status" value="2"/>
</dbReference>
<dbReference type="InParanoid" id="C3ZIE9"/>
<organism>
    <name type="scientific">Branchiostoma floridae</name>
    <name type="common">Florida lancelet</name>
    <name type="synonym">Amphioxus</name>
    <dbReference type="NCBI Taxonomy" id="7739"/>
    <lineage>
        <taxon>Eukaryota</taxon>
        <taxon>Metazoa</taxon>
        <taxon>Chordata</taxon>
        <taxon>Cephalochordata</taxon>
        <taxon>Leptocardii</taxon>
        <taxon>Amphioxiformes</taxon>
        <taxon>Branchiostomatidae</taxon>
        <taxon>Branchiostoma</taxon>
    </lineage>
</organism>
<dbReference type="GO" id="GO:0003723">
    <property type="term" value="F:RNA binding"/>
    <property type="evidence" value="ECO:0007669"/>
    <property type="project" value="UniProtKB-UniRule"/>
</dbReference>
<dbReference type="GO" id="GO:0006397">
    <property type="term" value="P:mRNA processing"/>
    <property type="evidence" value="ECO:0007669"/>
    <property type="project" value="UniProtKB-KW"/>
</dbReference>
<dbReference type="InterPro" id="IPR035979">
    <property type="entry name" value="RBD_domain_sf"/>
</dbReference>
<feature type="compositionally biased region" description="Low complexity" evidence="15">
    <location>
        <begin position="347"/>
        <end position="363"/>
    </location>
</feature>
<dbReference type="GO" id="GO:0008380">
    <property type="term" value="P:RNA splicing"/>
    <property type="evidence" value="ECO:0007669"/>
    <property type="project" value="UniProtKB-KW"/>
</dbReference>
<dbReference type="PANTHER" id="PTHR48033">
    <property type="entry name" value="RNA-BINDING (RRM/RBD/RNP MOTIFS) FAMILY PROTEIN"/>
    <property type="match status" value="1"/>
</dbReference>
<accession>C3ZIE9</accession>
<evidence type="ECO:0000256" key="8">
    <source>
        <dbReference type="ARBA" id="ARBA00023015"/>
    </source>
</evidence>
<dbReference type="CDD" id="cd12321">
    <property type="entry name" value="RRM1_TDP43"/>
    <property type="match status" value="1"/>
</dbReference>
<name>C3ZIE9_BRAFL</name>
<evidence type="ECO:0000256" key="13">
    <source>
        <dbReference type="ARBA" id="ARBA00023242"/>
    </source>
</evidence>
<evidence type="ECO:0000256" key="1">
    <source>
        <dbReference type="ARBA" id="ARBA00004123"/>
    </source>
</evidence>
<dbReference type="GO" id="GO:0005634">
    <property type="term" value="C:nucleus"/>
    <property type="evidence" value="ECO:0007669"/>
    <property type="project" value="UniProtKB-SubCell"/>
</dbReference>
<keyword evidence="7 14" id="KW-0694">RNA-binding</keyword>
<dbReference type="SUPFAM" id="SSF54928">
    <property type="entry name" value="RNA-binding domain, RBD"/>
    <property type="match status" value="2"/>
</dbReference>
<keyword evidence="6" id="KW-0677">Repeat</keyword>
<keyword evidence="4" id="KW-0678">Repressor</keyword>
<dbReference type="InterPro" id="IPR041105">
    <property type="entry name" value="TDP-43_N"/>
</dbReference>
<dbReference type="GO" id="GO:0003690">
    <property type="term" value="F:double-stranded DNA binding"/>
    <property type="evidence" value="ECO:0007669"/>
    <property type="project" value="UniProtKB-ARBA"/>
</dbReference>
<dbReference type="PROSITE" id="PS50102">
    <property type="entry name" value="RRM"/>
    <property type="match status" value="2"/>
</dbReference>
<keyword evidence="8" id="KW-0805">Transcription regulation</keyword>
<evidence type="ECO:0000259" key="16">
    <source>
        <dbReference type="PROSITE" id="PS50102"/>
    </source>
</evidence>
<reference evidence="17" key="1">
    <citation type="journal article" date="2008" name="Nature">
        <title>The amphioxus genome and the evolution of the chordate karyotype.</title>
        <authorList>
            <consortium name="US DOE Joint Genome Institute (JGI-PGF)"/>
            <person name="Putnam N.H."/>
            <person name="Butts T."/>
            <person name="Ferrier D.E.K."/>
            <person name="Furlong R.F."/>
            <person name="Hellsten U."/>
            <person name="Kawashima T."/>
            <person name="Robinson-Rechavi M."/>
            <person name="Shoguchi E."/>
            <person name="Terry A."/>
            <person name="Yu J.-K."/>
            <person name="Benito-Gutierrez E.L."/>
            <person name="Dubchak I."/>
            <person name="Garcia-Fernandez J."/>
            <person name="Gibson-Brown J.J."/>
            <person name="Grigoriev I.V."/>
            <person name="Horton A.C."/>
            <person name="de Jong P.J."/>
            <person name="Jurka J."/>
            <person name="Kapitonov V.V."/>
            <person name="Kohara Y."/>
            <person name="Kuroki Y."/>
            <person name="Lindquist E."/>
            <person name="Lucas S."/>
            <person name="Osoegawa K."/>
            <person name="Pennacchio L.A."/>
            <person name="Salamov A.A."/>
            <person name="Satou Y."/>
            <person name="Sauka-Spengler T."/>
            <person name="Schmutz J."/>
            <person name="Shin-I T."/>
            <person name="Toyoda A."/>
            <person name="Bronner-Fraser M."/>
            <person name="Fujiyama A."/>
            <person name="Holland L.Z."/>
            <person name="Holland P.W.H."/>
            <person name="Satoh N."/>
            <person name="Rokhsar D.S."/>
        </authorList>
    </citation>
    <scope>NUCLEOTIDE SEQUENCE [LARGE SCALE GENOMIC DNA]</scope>
    <source>
        <strain evidence="17">S238N-H82</strain>
        <tissue evidence="17">Testes</tissue>
    </source>
</reference>
<dbReference type="InterPro" id="IPR000504">
    <property type="entry name" value="RRM_dom"/>
</dbReference>
<feature type="region of interest" description="Disordered" evidence="15">
    <location>
        <begin position="346"/>
        <end position="431"/>
    </location>
</feature>
<dbReference type="FunCoup" id="C3ZIE9">
    <property type="interactions" value="1175"/>
</dbReference>
<dbReference type="Pfam" id="PF00076">
    <property type="entry name" value="RRM_1"/>
    <property type="match status" value="2"/>
</dbReference>
<dbReference type="Gene3D" id="3.30.70.330">
    <property type="match status" value="2"/>
</dbReference>
<dbReference type="CDD" id="cd12322">
    <property type="entry name" value="RRM2_TDP43"/>
    <property type="match status" value="1"/>
</dbReference>
<gene>
    <name evidence="17" type="ORF">BRAFLDRAFT_223429</name>
</gene>
<feature type="domain" description="RRM" evidence="16">
    <location>
        <begin position="190"/>
        <end position="261"/>
    </location>
</feature>
<evidence type="ECO:0000256" key="4">
    <source>
        <dbReference type="ARBA" id="ARBA00022491"/>
    </source>
</evidence>
<dbReference type="CDD" id="cd19609">
    <property type="entry name" value="NTD_TDP-43"/>
    <property type="match status" value="1"/>
</dbReference>
<dbReference type="FunFam" id="3.30.70.330:FF:000107">
    <property type="entry name" value="TAR DNA-binding protein 43"/>
    <property type="match status" value="1"/>
</dbReference>
<evidence type="ECO:0000256" key="11">
    <source>
        <dbReference type="ARBA" id="ARBA00023163"/>
    </source>
</evidence>
<evidence type="ECO:0000256" key="15">
    <source>
        <dbReference type="SAM" id="MobiDB-lite"/>
    </source>
</evidence>
<dbReference type="Pfam" id="PF18694">
    <property type="entry name" value="TDP-43_N"/>
    <property type="match status" value="1"/>
</dbReference>
<dbReference type="AlphaFoldDB" id="C3ZIE9"/>
<dbReference type="EMBL" id="GG666627">
    <property type="protein sequence ID" value="EEN47674.1"/>
    <property type="molecule type" value="Genomic_DNA"/>
</dbReference>
<proteinExistence type="predicted"/>
<protein>
    <recommendedName>
        <fullName evidence="3">TAR DNA-binding protein 43</fullName>
    </recommendedName>
</protein>
<evidence type="ECO:0000256" key="7">
    <source>
        <dbReference type="ARBA" id="ARBA00022884"/>
    </source>
</evidence>
<dbReference type="Pfam" id="PF20910">
    <property type="entry name" value="TDP-43_C"/>
    <property type="match status" value="1"/>
</dbReference>
<keyword evidence="5" id="KW-0507">mRNA processing</keyword>
<keyword evidence="9" id="KW-0238">DNA-binding</keyword>
<evidence type="ECO:0000256" key="9">
    <source>
        <dbReference type="ARBA" id="ARBA00023125"/>
    </source>
</evidence>